<feature type="domain" description="DUF5118" evidence="5">
    <location>
        <begin position="53"/>
        <end position="100"/>
    </location>
</feature>
<dbReference type="Proteomes" id="UP001060919">
    <property type="component" value="Chromosome"/>
</dbReference>
<name>A0A915YJ75_9BACT</name>
<dbReference type="KEGG" id="aup:AsAng_0047140"/>
<dbReference type="Gene3D" id="3.40.390.10">
    <property type="entry name" value="Collagenase (Catalytic Domain)"/>
    <property type="match status" value="1"/>
</dbReference>
<dbReference type="PANTHER" id="PTHR38478">
    <property type="entry name" value="PEPTIDASE M1A AND M12B"/>
    <property type="match status" value="1"/>
</dbReference>
<dbReference type="Pfam" id="PF17148">
    <property type="entry name" value="DUF5117"/>
    <property type="match status" value="1"/>
</dbReference>
<dbReference type="Pfam" id="PF16313">
    <property type="entry name" value="DUF4953"/>
    <property type="match status" value="1"/>
</dbReference>
<organism evidence="6 7">
    <name type="scientific">Aureispira anguillae</name>
    <dbReference type="NCBI Taxonomy" id="2864201"/>
    <lineage>
        <taxon>Bacteria</taxon>
        <taxon>Pseudomonadati</taxon>
        <taxon>Bacteroidota</taxon>
        <taxon>Saprospiria</taxon>
        <taxon>Saprospirales</taxon>
        <taxon>Saprospiraceae</taxon>
        <taxon>Aureispira</taxon>
    </lineage>
</organism>
<dbReference type="CDD" id="cd04276">
    <property type="entry name" value="ZnMc_MMP_like_2"/>
    <property type="match status" value="1"/>
</dbReference>
<dbReference type="InterPro" id="IPR034032">
    <property type="entry name" value="Zn_MMP-like_bac"/>
</dbReference>
<evidence type="ECO:0000313" key="7">
    <source>
        <dbReference type="Proteomes" id="UP001060919"/>
    </source>
</evidence>
<evidence type="ECO:0000256" key="2">
    <source>
        <dbReference type="SAM" id="SignalP"/>
    </source>
</evidence>
<dbReference type="SUPFAM" id="SSF55486">
    <property type="entry name" value="Metalloproteases ('zincins'), catalytic domain"/>
    <property type="match status" value="1"/>
</dbReference>
<keyword evidence="7" id="KW-1185">Reference proteome</keyword>
<proteinExistence type="predicted"/>
<evidence type="ECO:0000259" key="3">
    <source>
        <dbReference type="Pfam" id="PF16313"/>
    </source>
</evidence>
<keyword evidence="6" id="KW-0378">Hydrolase</keyword>
<dbReference type="InterPro" id="IPR024079">
    <property type="entry name" value="MetalloPept_cat_dom_sf"/>
</dbReference>
<dbReference type="InterPro" id="IPR032534">
    <property type="entry name" value="EcxA_zinc-bd"/>
</dbReference>
<feature type="region of interest" description="Disordered" evidence="1">
    <location>
        <begin position="24"/>
        <end position="54"/>
    </location>
</feature>
<protein>
    <submittedName>
        <fullName evidence="6">Zinc-dependent metalloprotease</fullName>
    </submittedName>
</protein>
<keyword evidence="2" id="KW-0732">Signal</keyword>
<dbReference type="EMBL" id="AP026867">
    <property type="protein sequence ID" value="BDS13951.1"/>
    <property type="molecule type" value="Genomic_DNA"/>
</dbReference>
<feature type="signal peptide" evidence="2">
    <location>
        <begin position="1"/>
        <end position="23"/>
    </location>
</feature>
<dbReference type="PANTHER" id="PTHR38478:SF1">
    <property type="entry name" value="ZINC DEPENDENT METALLOPROTEASE DOMAIN LIPOPROTEIN"/>
    <property type="match status" value="1"/>
</dbReference>
<dbReference type="GO" id="GO:0008237">
    <property type="term" value="F:metallopeptidase activity"/>
    <property type="evidence" value="ECO:0007669"/>
    <property type="project" value="UniProtKB-KW"/>
</dbReference>
<dbReference type="AlphaFoldDB" id="A0A915YJ75"/>
<dbReference type="InterPro" id="IPR033413">
    <property type="entry name" value="DUF5117"/>
</dbReference>
<feature type="chain" id="PRO_5037345811" evidence="2">
    <location>
        <begin position="24"/>
        <end position="830"/>
    </location>
</feature>
<dbReference type="InterPro" id="IPR033428">
    <property type="entry name" value="DUF5118"/>
</dbReference>
<reference evidence="6" key="1">
    <citation type="submission" date="2022-09" db="EMBL/GenBank/DDBJ databases">
        <title>Aureispira anguillicida sp. nov., isolated from Leptocephalus of Japanese eel Anguilla japonica.</title>
        <authorList>
            <person name="Yuasa K."/>
            <person name="Mekata T."/>
            <person name="Ikunari K."/>
        </authorList>
    </citation>
    <scope>NUCLEOTIDE SEQUENCE</scope>
    <source>
        <strain evidence="6">EL160426</strain>
    </source>
</reference>
<feature type="compositionally biased region" description="Basic residues" evidence="1">
    <location>
        <begin position="42"/>
        <end position="52"/>
    </location>
</feature>
<feature type="domain" description="EcxA zinc-binding" evidence="3">
    <location>
        <begin position="439"/>
        <end position="746"/>
    </location>
</feature>
<dbReference type="RefSeq" id="WP_264789194.1">
    <property type="nucleotide sequence ID" value="NZ_AP026867.1"/>
</dbReference>
<feature type="domain" description="DUF5117" evidence="4">
    <location>
        <begin position="116"/>
        <end position="305"/>
    </location>
</feature>
<keyword evidence="6" id="KW-0482">Metalloprotease</keyword>
<accession>A0A915YJ75</accession>
<gene>
    <name evidence="6" type="ORF">AsAng_0047140</name>
</gene>
<sequence length="830" mass="94581">MKKYIVFCWLLSLALVMPLNSHAQKKKKGKKGKQEQVEKLVAKKKTPPKKGAPKPYKEIITKEALTQKGLIITHKVDDKYYFELPLDLLEKEIMVVSRISGYVKNLSFGGAGMKSRPQQVIRWQKVDNKILMRSVSYHSVANEEEPIYKSLKNNNFEPVIHSFPIAAYKKDTSGKMEGIVIEVNPFFTTDVALIGALNDFQRKRFAIAGVDAKRSLITETKSFPSNTEVRHILTYRGKKLPDNYLTQTLSVEMNQSFILLPETLMQSRVYDGRVGYFSIQQTNYSSERQKAQTQRFITKWRLEPKDMEAFKRGELVEPKKQIVYYIDPATPKKWRPYLKQGVNDWQKAFEAAGFKNAIIAKDPPTKEENPDWSPEDVRYSVIRYITTDIPNAQGPHVHDPRTGEILESDILWYHNVMNLLRNWYLIQTAAINPSARNVQFDDAVMGELIRFVAAHEVGHTLGLPHNMGSSVAYPVDSLRSPTFTATHGTAPSIMDYARFNYVAQPGDGVKNLGAKIGEYDIWSIIYGYKPIPEAKNTSDERATLNQWIKEKANDPAYRFGAQQWRIIDPSSQTEDLGDDAVKASSLGIKNLKRILPQLLEWSAEDGKDYSDLKELYGQIFGQLNRYMGHVTSNIGGVYQHTKTYDQKGIIFTHVPKVKQEMAMVFLNKELFQTPKWLIDASILDRIESTGVVNRLLNMQKRTLNNLLDASRLNRLVEADATEGSAKAYTLVDLFMGLKAGIWGELNSGITIDVYRRNLQRAYIEKMGALMKNPKDQSDVKAITRSMLKRLKQDIKNNIGKQNDDISIFHLEDIIERIDVILNPITSAKQG</sequence>
<dbReference type="Pfam" id="PF17162">
    <property type="entry name" value="DUF5118"/>
    <property type="match status" value="1"/>
</dbReference>
<evidence type="ECO:0000259" key="4">
    <source>
        <dbReference type="Pfam" id="PF17148"/>
    </source>
</evidence>
<evidence type="ECO:0000313" key="6">
    <source>
        <dbReference type="EMBL" id="BDS13951.1"/>
    </source>
</evidence>
<keyword evidence="6" id="KW-0645">Protease</keyword>
<feature type="compositionally biased region" description="Basic and acidic residues" evidence="1">
    <location>
        <begin position="32"/>
        <end position="41"/>
    </location>
</feature>
<evidence type="ECO:0000256" key="1">
    <source>
        <dbReference type="SAM" id="MobiDB-lite"/>
    </source>
</evidence>
<evidence type="ECO:0000259" key="5">
    <source>
        <dbReference type="Pfam" id="PF17162"/>
    </source>
</evidence>